<dbReference type="Pfam" id="PF14303">
    <property type="entry name" value="NAM-associated"/>
    <property type="match status" value="1"/>
</dbReference>
<reference evidence="2 3" key="1">
    <citation type="submission" date="2019-05" db="EMBL/GenBank/DDBJ databases">
        <title>Emergence of the Ug99 lineage of the wheat stem rust pathogen through somatic hybridization.</title>
        <authorList>
            <person name="Li F."/>
            <person name="Upadhyaya N.M."/>
            <person name="Sperschneider J."/>
            <person name="Matny O."/>
            <person name="Nguyen-Phuc H."/>
            <person name="Mago R."/>
            <person name="Raley C."/>
            <person name="Miller M.E."/>
            <person name="Silverstein K.A.T."/>
            <person name="Henningsen E."/>
            <person name="Hirsch C.D."/>
            <person name="Visser B."/>
            <person name="Pretorius Z.A."/>
            <person name="Steffenson B.J."/>
            <person name="Schwessinger B."/>
            <person name="Dodds P.N."/>
            <person name="Figueroa M."/>
        </authorList>
    </citation>
    <scope>NUCLEOTIDE SEQUENCE [LARGE SCALE GENOMIC DNA]</scope>
    <source>
        <strain evidence="2 3">Ug99</strain>
    </source>
</reference>
<dbReference type="AlphaFoldDB" id="A0A5B0RC87"/>
<proteinExistence type="predicted"/>
<accession>A0A5B0RC87</accession>
<feature type="domain" description="No apical meristem-associated C-terminal" evidence="1">
    <location>
        <begin position="1"/>
        <end position="54"/>
    </location>
</feature>
<evidence type="ECO:0000313" key="2">
    <source>
        <dbReference type="EMBL" id="KAA1122394.1"/>
    </source>
</evidence>
<organism evidence="2 3">
    <name type="scientific">Puccinia graminis f. sp. tritici</name>
    <dbReference type="NCBI Taxonomy" id="56615"/>
    <lineage>
        <taxon>Eukaryota</taxon>
        <taxon>Fungi</taxon>
        <taxon>Dikarya</taxon>
        <taxon>Basidiomycota</taxon>
        <taxon>Pucciniomycotina</taxon>
        <taxon>Pucciniomycetes</taxon>
        <taxon>Pucciniales</taxon>
        <taxon>Pucciniaceae</taxon>
        <taxon>Puccinia</taxon>
    </lineage>
</organism>
<dbReference type="EMBL" id="VDEP01000236">
    <property type="protein sequence ID" value="KAA1122394.1"/>
    <property type="molecule type" value="Genomic_DNA"/>
</dbReference>
<dbReference type="Proteomes" id="UP000325313">
    <property type="component" value="Unassembled WGS sequence"/>
</dbReference>
<sequence>MIRTQEDLVKISKERSALVQKAMQEASAEKQSEADDRIMAMDISGLDEEAKAYW</sequence>
<gene>
    <name evidence="2" type="ORF">PGTUg99_037389</name>
</gene>
<comment type="caution">
    <text evidence="2">The sequence shown here is derived from an EMBL/GenBank/DDBJ whole genome shotgun (WGS) entry which is preliminary data.</text>
</comment>
<name>A0A5B0RC87_PUCGR</name>
<dbReference type="InterPro" id="IPR029466">
    <property type="entry name" value="NAM-associated_C"/>
</dbReference>
<evidence type="ECO:0000259" key="1">
    <source>
        <dbReference type="Pfam" id="PF14303"/>
    </source>
</evidence>
<protein>
    <recommendedName>
        <fullName evidence="1">No apical meristem-associated C-terminal domain-containing protein</fullName>
    </recommendedName>
</protein>
<evidence type="ECO:0000313" key="3">
    <source>
        <dbReference type="Proteomes" id="UP000325313"/>
    </source>
</evidence>